<proteinExistence type="predicted"/>
<dbReference type="EMBL" id="FOWE01000006">
    <property type="protein sequence ID" value="SFO31600.1"/>
    <property type="molecule type" value="Genomic_DNA"/>
</dbReference>
<protein>
    <submittedName>
        <fullName evidence="2">Uncharacterized protein</fullName>
    </submittedName>
</protein>
<dbReference type="AlphaFoldDB" id="A0A1I5G6G1"/>
<evidence type="ECO:0000313" key="2">
    <source>
        <dbReference type="EMBL" id="SFO31600.1"/>
    </source>
</evidence>
<accession>A0A1I5G6G1</accession>
<sequence>MVLRRRAGATVTTLDDPALRGGPTTDQPHLLVGARGPVLRRR</sequence>
<evidence type="ECO:0000256" key="1">
    <source>
        <dbReference type="SAM" id="MobiDB-lite"/>
    </source>
</evidence>
<reference evidence="3" key="1">
    <citation type="submission" date="2016-10" db="EMBL/GenBank/DDBJ databases">
        <authorList>
            <person name="Varghese N."/>
            <person name="Submissions S."/>
        </authorList>
    </citation>
    <scope>NUCLEOTIDE SEQUENCE [LARGE SCALE GENOMIC DNA]</scope>
    <source>
        <strain evidence="3">DSM 43161</strain>
    </source>
</reference>
<organism evidence="2 3">
    <name type="scientific">Geodermatophilus obscurus</name>
    <dbReference type="NCBI Taxonomy" id="1861"/>
    <lineage>
        <taxon>Bacteria</taxon>
        <taxon>Bacillati</taxon>
        <taxon>Actinomycetota</taxon>
        <taxon>Actinomycetes</taxon>
        <taxon>Geodermatophilales</taxon>
        <taxon>Geodermatophilaceae</taxon>
        <taxon>Geodermatophilus</taxon>
    </lineage>
</organism>
<feature type="region of interest" description="Disordered" evidence="1">
    <location>
        <begin position="1"/>
        <end position="42"/>
    </location>
</feature>
<dbReference type="Proteomes" id="UP000183642">
    <property type="component" value="Unassembled WGS sequence"/>
</dbReference>
<gene>
    <name evidence="2" type="ORF">SAMN05660359_02597</name>
</gene>
<name>A0A1I5G6G1_9ACTN</name>
<keyword evidence="3" id="KW-1185">Reference proteome</keyword>
<evidence type="ECO:0000313" key="3">
    <source>
        <dbReference type="Proteomes" id="UP000183642"/>
    </source>
</evidence>